<dbReference type="Gene3D" id="1.10.10.10">
    <property type="entry name" value="Winged helix-like DNA-binding domain superfamily/Winged helix DNA-binding domain"/>
    <property type="match status" value="1"/>
</dbReference>
<dbReference type="Proteomes" id="UP000564704">
    <property type="component" value="Unassembled WGS sequence"/>
</dbReference>
<dbReference type="GO" id="GO:0003700">
    <property type="term" value="F:DNA-binding transcription factor activity"/>
    <property type="evidence" value="ECO:0007669"/>
    <property type="project" value="InterPro"/>
</dbReference>
<keyword evidence="2" id="KW-0805">Transcription regulation</keyword>
<comment type="similarity">
    <text evidence="1">Belongs to the LysR transcriptional regulatory family.</text>
</comment>
<reference evidence="6 7" key="1">
    <citation type="submission" date="2019-05" db="EMBL/GenBank/DDBJ databases">
        <title>Roseovarius bejariae sp. nov., a moderately halophylic bacterium isolated from a saline soil in Rambla Salada (Murcia).</title>
        <authorList>
            <person name="Castro D.J."/>
            <person name="Gomez-Altuve A."/>
            <person name="Reina J.C."/>
            <person name="Rodriguez M."/>
            <person name="Sampedro I."/>
            <person name="Llamas I."/>
            <person name="Martinez-Checa F."/>
        </authorList>
    </citation>
    <scope>NUCLEOTIDE SEQUENCE [LARGE SCALE GENOMIC DNA]</scope>
    <source>
        <strain evidence="6 7">A21</strain>
    </source>
</reference>
<dbReference type="SUPFAM" id="SSF46785">
    <property type="entry name" value="Winged helix' DNA-binding domain"/>
    <property type="match status" value="1"/>
</dbReference>
<dbReference type="NCBIfam" id="NF002964">
    <property type="entry name" value="PRK03635.1"/>
    <property type="match status" value="1"/>
</dbReference>
<evidence type="ECO:0000256" key="2">
    <source>
        <dbReference type="ARBA" id="ARBA00023015"/>
    </source>
</evidence>
<dbReference type="PRINTS" id="PR00039">
    <property type="entry name" value="HTHLYSR"/>
</dbReference>
<dbReference type="PANTHER" id="PTHR30579">
    <property type="entry name" value="TRANSCRIPTIONAL REGULATOR"/>
    <property type="match status" value="1"/>
</dbReference>
<dbReference type="GO" id="GO:0003677">
    <property type="term" value="F:DNA binding"/>
    <property type="evidence" value="ECO:0007669"/>
    <property type="project" value="UniProtKB-KW"/>
</dbReference>
<evidence type="ECO:0000256" key="3">
    <source>
        <dbReference type="ARBA" id="ARBA00023125"/>
    </source>
</evidence>
<dbReference type="InterPro" id="IPR017685">
    <property type="entry name" value="ArgP"/>
</dbReference>
<dbReference type="PROSITE" id="PS50931">
    <property type="entry name" value="HTH_LYSR"/>
    <property type="match status" value="1"/>
</dbReference>
<dbReference type="InterPro" id="IPR036390">
    <property type="entry name" value="WH_DNA-bd_sf"/>
</dbReference>
<evidence type="ECO:0000313" key="7">
    <source>
        <dbReference type="Proteomes" id="UP000564704"/>
    </source>
</evidence>
<evidence type="ECO:0000313" key="6">
    <source>
        <dbReference type="EMBL" id="MRU16860.1"/>
    </source>
</evidence>
<dbReference type="Gene3D" id="3.40.190.290">
    <property type="match status" value="1"/>
</dbReference>
<dbReference type="RefSeq" id="WP_154154440.1">
    <property type="nucleotide sequence ID" value="NZ_SZWE01000002.1"/>
</dbReference>
<proteinExistence type="inferred from homology"/>
<gene>
    <name evidence="6" type="ORF">FDP25_15570</name>
</gene>
<dbReference type="AlphaFoldDB" id="A0A844D236"/>
<dbReference type="NCBIfam" id="NF009888">
    <property type="entry name" value="PRK13348.1"/>
    <property type="match status" value="1"/>
</dbReference>
<dbReference type="OrthoDB" id="3252676at2"/>
<dbReference type="NCBIfam" id="TIGR03298">
    <property type="entry name" value="argP"/>
    <property type="match status" value="1"/>
</dbReference>
<dbReference type="InterPro" id="IPR036388">
    <property type="entry name" value="WH-like_DNA-bd_sf"/>
</dbReference>
<sequence>MHIDPKHLTALAAILRNGNFEGAAHDLGVTQSAISQRLKALEDRIGTRLVTRGTPCTGTPTGNRLAAHADQLALLDAQLARDLGQATPGTRLRLAVNAVSLATWVLPALAQLGDHVFDLVLDDQDVSADWPRRGEVMGAITASARPVTGCDVTPLGALRYVPTASPAFITRYFTDGITPQAMARAPMMRFNEKDRLQHNWLSRHMAPGLTPPCHDIASSQGFVDAARLGLGWGLNPEALVRTEIAQGHLTVLIPGAEVDTPLYWQCPRLFAEALAPLTRALRETAKSALHPIAAF</sequence>
<dbReference type="InterPro" id="IPR050176">
    <property type="entry name" value="LTTR"/>
</dbReference>
<organism evidence="6 7">
    <name type="scientific">Roseovarius bejariae</name>
    <dbReference type="NCBI Taxonomy" id="2576383"/>
    <lineage>
        <taxon>Bacteria</taxon>
        <taxon>Pseudomonadati</taxon>
        <taxon>Pseudomonadota</taxon>
        <taxon>Alphaproteobacteria</taxon>
        <taxon>Rhodobacterales</taxon>
        <taxon>Roseobacteraceae</taxon>
        <taxon>Roseovarius</taxon>
    </lineage>
</organism>
<dbReference type="InterPro" id="IPR005119">
    <property type="entry name" value="LysR_subst-bd"/>
</dbReference>
<dbReference type="Pfam" id="PF03466">
    <property type="entry name" value="LysR_substrate"/>
    <property type="match status" value="1"/>
</dbReference>
<keyword evidence="4" id="KW-0804">Transcription</keyword>
<protein>
    <submittedName>
        <fullName evidence="6">LysR family transcriptional regulator ArgP</fullName>
    </submittedName>
</protein>
<dbReference type="PANTHER" id="PTHR30579:SF2">
    <property type="entry name" value="HTH-TYPE TRANSCRIPTIONAL REGULATOR ARGP"/>
    <property type="match status" value="1"/>
</dbReference>
<dbReference type="SUPFAM" id="SSF53850">
    <property type="entry name" value="Periplasmic binding protein-like II"/>
    <property type="match status" value="1"/>
</dbReference>
<dbReference type="InterPro" id="IPR000847">
    <property type="entry name" value="LysR_HTH_N"/>
</dbReference>
<dbReference type="Pfam" id="PF00126">
    <property type="entry name" value="HTH_1"/>
    <property type="match status" value="1"/>
</dbReference>
<feature type="domain" description="HTH lysR-type" evidence="5">
    <location>
        <begin position="3"/>
        <end position="59"/>
    </location>
</feature>
<comment type="caution">
    <text evidence="6">The sequence shown here is derived from an EMBL/GenBank/DDBJ whole genome shotgun (WGS) entry which is preliminary data.</text>
</comment>
<evidence type="ECO:0000256" key="1">
    <source>
        <dbReference type="ARBA" id="ARBA00009437"/>
    </source>
</evidence>
<evidence type="ECO:0000259" key="5">
    <source>
        <dbReference type="PROSITE" id="PS50931"/>
    </source>
</evidence>
<evidence type="ECO:0000256" key="4">
    <source>
        <dbReference type="ARBA" id="ARBA00023163"/>
    </source>
</evidence>
<keyword evidence="7" id="KW-1185">Reference proteome</keyword>
<dbReference type="EMBL" id="SZWE01000002">
    <property type="protein sequence ID" value="MRU16860.1"/>
    <property type="molecule type" value="Genomic_DNA"/>
</dbReference>
<accession>A0A844D236</accession>
<name>A0A844D236_9RHOB</name>
<keyword evidence="3" id="KW-0238">DNA-binding</keyword>